<feature type="compositionally biased region" description="Polar residues" evidence="2">
    <location>
        <begin position="50"/>
        <end position="62"/>
    </location>
</feature>
<evidence type="ECO:0000259" key="3">
    <source>
        <dbReference type="PROSITE" id="PS51294"/>
    </source>
</evidence>
<feature type="region of interest" description="Disordered" evidence="2">
    <location>
        <begin position="150"/>
        <end position="172"/>
    </location>
</feature>
<feature type="region of interest" description="Disordered" evidence="2">
    <location>
        <begin position="44"/>
        <end position="94"/>
    </location>
</feature>
<comment type="caution">
    <text evidence="4">The sequence shown here is derived from an EMBL/GenBank/DDBJ whole genome shotgun (WGS) entry which is preliminary data.</text>
</comment>
<dbReference type="EMBL" id="JASFZW010000002">
    <property type="protein sequence ID" value="KAK2079534.1"/>
    <property type="molecule type" value="Genomic_DNA"/>
</dbReference>
<evidence type="ECO:0000313" key="4">
    <source>
        <dbReference type="EMBL" id="KAK2079534.1"/>
    </source>
</evidence>
<evidence type="ECO:0000256" key="1">
    <source>
        <dbReference type="ARBA" id="ARBA00023125"/>
    </source>
</evidence>
<dbReference type="PANTHER" id="PTHR44191:SF62">
    <property type="entry name" value="OS04G0341900 PROTEIN"/>
    <property type="match status" value="1"/>
</dbReference>
<dbReference type="InterPro" id="IPR017930">
    <property type="entry name" value="Myb_dom"/>
</dbReference>
<feature type="domain" description="HTH myb-type" evidence="3">
    <location>
        <begin position="1"/>
        <end position="23"/>
    </location>
</feature>
<organism evidence="4 5">
    <name type="scientific">Prototheca wickerhamii</name>
    <dbReference type="NCBI Taxonomy" id="3111"/>
    <lineage>
        <taxon>Eukaryota</taxon>
        <taxon>Viridiplantae</taxon>
        <taxon>Chlorophyta</taxon>
        <taxon>core chlorophytes</taxon>
        <taxon>Trebouxiophyceae</taxon>
        <taxon>Chlorellales</taxon>
        <taxon>Chlorellaceae</taxon>
        <taxon>Prototheca</taxon>
    </lineage>
</organism>
<feature type="region of interest" description="Disordered" evidence="2">
    <location>
        <begin position="193"/>
        <end position="225"/>
    </location>
</feature>
<evidence type="ECO:0000256" key="2">
    <source>
        <dbReference type="SAM" id="MobiDB-lite"/>
    </source>
</evidence>
<accession>A0AAD9IJ77</accession>
<dbReference type="PROSITE" id="PS51294">
    <property type="entry name" value="HTH_MYB"/>
    <property type="match status" value="1"/>
</dbReference>
<dbReference type="AlphaFoldDB" id="A0AAD9IJ77"/>
<dbReference type="PANTHER" id="PTHR44191">
    <property type="entry name" value="TRANSCRIPTION FACTOR KUA1"/>
    <property type="match status" value="1"/>
</dbReference>
<proteinExistence type="predicted"/>
<dbReference type="GO" id="GO:0003677">
    <property type="term" value="F:DNA binding"/>
    <property type="evidence" value="ECO:0007669"/>
    <property type="project" value="UniProtKB-KW"/>
</dbReference>
<keyword evidence="1" id="KW-0238">DNA-binding</keyword>
<dbReference type="Proteomes" id="UP001255856">
    <property type="component" value="Unassembled WGS sequence"/>
</dbReference>
<sequence length="256" mass="24981">MFVPTRTPTQVASHAQKHFLRAAGVTKRRSRFTAVEAAVLQQQVAGKTPGSHSVGSRASGETASDAGGEGDADSQRRSSSGAAEGGAAPDAAGLLPSESLASMPRYPNGIVILPTTPGRIKVTFTFDPPSAEGRPGEGGSLGARLAALSGEATPGTSGSPGPAKLAGRGNSPGLATLGALSLQLQGAPIVDTRAVGKTEAGPGDAARAPEQADKPADGEGGRADPLAALAGVAAAALSSKPAGGAVAEAGSAEQPR</sequence>
<dbReference type="GO" id="GO:0006355">
    <property type="term" value="P:regulation of DNA-templated transcription"/>
    <property type="evidence" value="ECO:0007669"/>
    <property type="project" value="UniProtKB-ARBA"/>
</dbReference>
<gene>
    <name evidence="4" type="ORF">QBZ16_001928</name>
</gene>
<dbReference type="InterPro" id="IPR052245">
    <property type="entry name" value="Plant_Stress_Dev_TF"/>
</dbReference>
<keyword evidence="5" id="KW-1185">Reference proteome</keyword>
<name>A0AAD9IJ77_PROWI</name>
<reference evidence="4" key="1">
    <citation type="submission" date="2021-01" db="EMBL/GenBank/DDBJ databases">
        <authorList>
            <person name="Eckstrom K.M.E."/>
        </authorList>
    </citation>
    <scope>NUCLEOTIDE SEQUENCE</scope>
    <source>
        <strain evidence="4">UVCC 0001</strain>
    </source>
</reference>
<protein>
    <recommendedName>
        <fullName evidence="3">HTH myb-type domain-containing protein</fullName>
    </recommendedName>
</protein>
<evidence type="ECO:0000313" key="5">
    <source>
        <dbReference type="Proteomes" id="UP001255856"/>
    </source>
</evidence>
<feature type="compositionally biased region" description="Basic and acidic residues" evidence="2">
    <location>
        <begin position="210"/>
        <end position="222"/>
    </location>
</feature>
<feature type="compositionally biased region" description="Low complexity" evidence="2">
    <location>
        <begin position="78"/>
        <end position="94"/>
    </location>
</feature>